<proteinExistence type="inferred from homology"/>
<protein>
    <submittedName>
        <fullName evidence="9">Oligopeptide transport system permease</fullName>
    </submittedName>
</protein>
<gene>
    <name evidence="9" type="ORF">BN1356_02381</name>
</gene>
<evidence type="ECO:0000256" key="4">
    <source>
        <dbReference type="ARBA" id="ARBA00022692"/>
    </source>
</evidence>
<evidence type="ECO:0000256" key="6">
    <source>
        <dbReference type="ARBA" id="ARBA00023136"/>
    </source>
</evidence>
<dbReference type="PANTHER" id="PTHR30465">
    <property type="entry name" value="INNER MEMBRANE ABC TRANSPORTER"/>
    <property type="match status" value="1"/>
</dbReference>
<dbReference type="PROSITE" id="PS50928">
    <property type="entry name" value="ABC_TM1"/>
    <property type="match status" value="1"/>
</dbReference>
<evidence type="ECO:0000313" key="9">
    <source>
        <dbReference type="EMBL" id="CQR26037.1"/>
    </source>
</evidence>
<feature type="transmembrane region" description="Helical" evidence="7">
    <location>
        <begin position="319"/>
        <end position="341"/>
    </location>
</feature>
<dbReference type="InterPro" id="IPR000515">
    <property type="entry name" value="MetI-like"/>
</dbReference>
<comment type="subcellular location">
    <subcellularLocation>
        <location evidence="1 7">Cell membrane</location>
        <topology evidence="1 7">Multi-pass membrane protein</topology>
    </subcellularLocation>
</comment>
<dbReference type="CDD" id="cd06261">
    <property type="entry name" value="TM_PBP2"/>
    <property type="match status" value="1"/>
</dbReference>
<dbReference type="AlphaFoldDB" id="A0A0E4H9H5"/>
<evidence type="ECO:0000256" key="3">
    <source>
        <dbReference type="ARBA" id="ARBA00022475"/>
    </source>
</evidence>
<evidence type="ECO:0000259" key="8">
    <source>
        <dbReference type="PROSITE" id="PS50928"/>
    </source>
</evidence>
<evidence type="ECO:0000256" key="7">
    <source>
        <dbReference type="RuleBase" id="RU363032"/>
    </source>
</evidence>
<accession>A0A0E4H9H5</accession>
<keyword evidence="5 7" id="KW-1133">Transmembrane helix</keyword>
<feature type="transmembrane region" description="Helical" evidence="7">
    <location>
        <begin position="361"/>
        <end position="381"/>
    </location>
</feature>
<dbReference type="Pfam" id="PF00528">
    <property type="entry name" value="BPD_transp_1"/>
    <property type="match status" value="1"/>
</dbReference>
<keyword evidence="3" id="KW-1003">Cell membrane</keyword>
<dbReference type="STRING" id="1608583.BN1356_02381"/>
<dbReference type="GO" id="GO:0055085">
    <property type="term" value="P:transmembrane transport"/>
    <property type="evidence" value="ECO:0007669"/>
    <property type="project" value="InterPro"/>
</dbReference>
<feature type="domain" description="ABC transmembrane type-1" evidence="8">
    <location>
        <begin position="281"/>
        <end position="481"/>
    </location>
</feature>
<feature type="transmembrane region" description="Helical" evidence="7">
    <location>
        <begin position="12"/>
        <end position="31"/>
    </location>
</feature>
<keyword evidence="2 7" id="KW-0813">Transport</keyword>
<dbReference type="GO" id="GO:0005886">
    <property type="term" value="C:plasma membrane"/>
    <property type="evidence" value="ECO:0007669"/>
    <property type="project" value="UniProtKB-SubCell"/>
</dbReference>
<dbReference type="Gene3D" id="1.10.3720.10">
    <property type="entry name" value="MetI-like"/>
    <property type="match status" value="1"/>
</dbReference>
<evidence type="ECO:0000256" key="5">
    <source>
        <dbReference type="ARBA" id="ARBA00022989"/>
    </source>
</evidence>
<comment type="similarity">
    <text evidence="7">Belongs to the binding-protein-dependent transport system permease family.</text>
</comment>
<keyword evidence="10" id="KW-1185">Reference proteome</keyword>
<sequence length="500" mass="55958">MKKYVFLRILRSLFSLFMVTTLIYTIIYTMVPRRKIFDKDPTYVKVAKNPDAKDDYVNTVYEKMGYIDYMNSKQLQEAVGEANGGTSQDSTAANKKIYEDYIVKMGNGWALHQFEDSQLFYATREIPIYQRIFGFYGNLIQVDHTNRIKDETNPELERYLRFENDPSAGFSLVGSGTKHKYLLYFNGQFPFIHQNFINLDMGLSYPTYANVPVLDVLTTGQGKALSTDVTFPTGDTKKSSIDIYSRTYKSPASADRQDIANFGEGDAYTATKTRYQDPSMLVNSSIIGLISVVISYALGIPLGILMARYKNRLFDTVNTAFLSFLMALPSIAFIYIFRFALGKLFGLPDTFPVLGASNPKSYIFPAVLLGLMTIPGTAIWIRRYFIDLQTSDYVRFARAKGLSESEISRSHIFRNAMVPVVSSIPGSILGVIVGATFTESVFAFPGMGKMLIDSINASNNNMVVALTFIFAALSIFSLLLGDLLMTVVDPRIKLDVKGGK</sequence>
<dbReference type="SUPFAM" id="SSF161098">
    <property type="entry name" value="MetI-like"/>
    <property type="match status" value="1"/>
</dbReference>
<reference evidence="10" key="1">
    <citation type="submission" date="2015-03" db="EMBL/GenBank/DDBJ databases">
        <authorList>
            <person name="Urmite Genomes"/>
        </authorList>
    </citation>
    <scope>NUCLEOTIDE SEQUENCE [LARGE SCALE GENOMIC DNA]</scope>
    <source>
        <strain evidence="10">FF10</strain>
    </source>
</reference>
<dbReference type="Proteomes" id="UP000198604">
    <property type="component" value="Unassembled WGS sequence"/>
</dbReference>
<keyword evidence="6 7" id="KW-0472">Membrane</keyword>
<evidence type="ECO:0000313" key="10">
    <source>
        <dbReference type="Proteomes" id="UP000198604"/>
    </source>
</evidence>
<keyword evidence="4 7" id="KW-0812">Transmembrane</keyword>
<dbReference type="EMBL" id="CTEN01000006">
    <property type="protein sequence ID" value="CQR26037.1"/>
    <property type="molecule type" value="Genomic_DNA"/>
</dbReference>
<evidence type="ECO:0000256" key="2">
    <source>
        <dbReference type="ARBA" id="ARBA00022448"/>
    </source>
</evidence>
<evidence type="ECO:0000256" key="1">
    <source>
        <dbReference type="ARBA" id="ARBA00004651"/>
    </source>
</evidence>
<dbReference type="InterPro" id="IPR035906">
    <property type="entry name" value="MetI-like_sf"/>
</dbReference>
<feature type="transmembrane region" description="Helical" evidence="7">
    <location>
        <begin position="286"/>
        <end position="307"/>
    </location>
</feature>
<name>A0A0E4H9H5_9STRE</name>
<dbReference type="PANTHER" id="PTHR30465:SF0">
    <property type="entry name" value="OLIGOPEPTIDE TRANSPORT SYSTEM PERMEASE PROTEIN APPB"/>
    <property type="match status" value="1"/>
</dbReference>
<feature type="transmembrane region" description="Helical" evidence="7">
    <location>
        <begin position="416"/>
        <end position="442"/>
    </location>
</feature>
<feature type="transmembrane region" description="Helical" evidence="7">
    <location>
        <begin position="462"/>
        <end position="484"/>
    </location>
</feature>
<organism evidence="9 10">
    <name type="scientific">Streptococcus varani</name>
    <dbReference type="NCBI Taxonomy" id="1608583"/>
    <lineage>
        <taxon>Bacteria</taxon>
        <taxon>Bacillati</taxon>
        <taxon>Bacillota</taxon>
        <taxon>Bacilli</taxon>
        <taxon>Lactobacillales</taxon>
        <taxon>Streptococcaceae</taxon>
        <taxon>Streptococcus</taxon>
    </lineage>
</organism>
<dbReference type="OrthoDB" id="9773683at2"/>
<dbReference type="RefSeq" id="WP_093651528.1">
    <property type="nucleotide sequence ID" value="NZ_CTEN01000006.1"/>
</dbReference>